<dbReference type="Gene3D" id="1.10.10.2520">
    <property type="entry name" value="Cell wall hydrolase SleB, domain 1"/>
    <property type="match status" value="1"/>
</dbReference>
<dbReference type="InterPro" id="IPR042047">
    <property type="entry name" value="SleB_dom1"/>
</dbReference>
<feature type="domain" description="Cell wall hydrolase SleB" evidence="1">
    <location>
        <begin position="93"/>
        <end position="185"/>
    </location>
</feature>
<proteinExistence type="predicted"/>
<dbReference type="GO" id="GO:0016787">
    <property type="term" value="F:hydrolase activity"/>
    <property type="evidence" value="ECO:0007669"/>
    <property type="project" value="UniProtKB-KW"/>
</dbReference>
<keyword evidence="2" id="KW-0378">Hydrolase</keyword>
<dbReference type="AlphaFoldDB" id="A0A414AS03"/>
<dbReference type="Pfam" id="PF07486">
    <property type="entry name" value="Hydrolase_2"/>
    <property type="match status" value="1"/>
</dbReference>
<organism evidence="2 3">
    <name type="scientific">Enterocloster bolteae</name>
    <dbReference type="NCBI Taxonomy" id="208479"/>
    <lineage>
        <taxon>Bacteria</taxon>
        <taxon>Bacillati</taxon>
        <taxon>Bacillota</taxon>
        <taxon>Clostridia</taxon>
        <taxon>Lachnospirales</taxon>
        <taxon>Lachnospiraceae</taxon>
        <taxon>Enterocloster</taxon>
    </lineage>
</organism>
<dbReference type="RefSeq" id="WP_007868840.1">
    <property type="nucleotide sequence ID" value="NZ_CACRTF010000017.1"/>
</dbReference>
<dbReference type="Proteomes" id="UP000283975">
    <property type="component" value="Unassembled WGS sequence"/>
</dbReference>
<dbReference type="InterPro" id="IPR011105">
    <property type="entry name" value="Cell_wall_hydrolase_SleB"/>
</dbReference>
<protein>
    <submittedName>
        <fullName evidence="2">Cell wall hydrolase</fullName>
    </submittedName>
</protein>
<gene>
    <name evidence="2" type="ORF">DW839_19985</name>
</gene>
<evidence type="ECO:0000313" key="3">
    <source>
        <dbReference type="Proteomes" id="UP000283975"/>
    </source>
</evidence>
<sequence>MRKLIKVIAVPILCGIVIASSFFVSEFHSEGEDVVAIPRASVVEKTEPVITVLQEESIPIATEEMEGLEEVIPKMSREDVELIALVTMAEAEGECEEGKRLVIDTILNRVDSEHFPDTVYEVVYQPNQFSSMWNGRVDRCEVRADICDLVYEELESRSNYDVVFFTAGEYSAYGVPMFQVENHYFSRYE</sequence>
<evidence type="ECO:0000259" key="1">
    <source>
        <dbReference type="Pfam" id="PF07486"/>
    </source>
</evidence>
<dbReference type="EMBL" id="QSHZ01000023">
    <property type="protein sequence ID" value="RHC54294.1"/>
    <property type="molecule type" value="Genomic_DNA"/>
</dbReference>
<name>A0A414AS03_9FIRM</name>
<evidence type="ECO:0000313" key="2">
    <source>
        <dbReference type="EMBL" id="RHC54294.1"/>
    </source>
</evidence>
<reference evidence="2 3" key="1">
    <citation type="submission" date="2018-08" db="EMBL/GenBank/DDBJ databases">
        <title>A genome reference for cultivated species of the human gut microbiota.</title>
        <authorList>
            <person name="Zou Y."/>
            <person name="Xue W."/>
            <person name="Luo G."/>
        </authorList>
    </citation>
    <scope>NUCLEOTIDE SEQUENCE [LARGE SCALE GENOMIC DNA]</scope>
    <source>
        <strain evidence="2 3">AM35-14</strain>
    </source>
</reference>
<comment type="caution">
    <text evidence="2">The sequence shown here is derived from an EMBL/GenBank/DDBJ whole genome shotgun (WGS) entry which is preliminary data.</text>
</comment>
<accession>A0A414AS03</accession>